<keyword evidence="6" id="KW-1185">Reference proteome</keyword>
<feature type="domain" description="DRBM" evidence="4">
    <location>
        <begin position="193"/>
        <end position="260"/>
    </location>
</feature>
<evidence type="ECO:0000313" key="5">
    <source>
        <dbReference type="EMBL" id="VBB31598.1"/>
    </source>
</evidence>
<dbReference type="GO" id="GO:0003725">
    <property type="term" value="F:double-stranded RNA binding"/>
    <property type="evidence" value="ECO:0007669"/>
    <property type="project" value="TreeGrafter"/>
</dbReference>
<feature type="region of interest" description="Disordered" evidence="3">
    <location>
        <begin position="275"/>
        <end position="302"/>
    </location>
</feature>
<feature type="compositionally biased region" description="Low complexity" evidence="3">
    <location>
        <begin position="410"/>
        <end position="420"/>
    </location>
</feature>
<gene>
    <name evidence="5" type="ORF">NAV_LOCUS6389</name>
</gene>
<evidence type="ECO:0000256" key="3">
    <source>
        <dbReference type="SAM" id="MobiDB-lite"/>
    </source>
</evidence>
<dbReference type="AlphaFoldDB" id="A0A498SKM3"/>
<evidence type="ECO:0000256" key="1">
    <source>
        <dbReference type="ARBA" id="ARBA00022884"/>
    </source>
</evidence>
<feature type="region of interest" description="Disordered" evidence="3">
    <location>
        <begin position="410"/>
        <end position="440"/>
    </location>
</feature>
<dbReference type="GO" id="GO:0005737">
    <property type="term" value="C:cytoplasm"/>
    <property type="evidence" value="ECO:0007669"/>
    <property type="project" value="TreeGrafter"/>
</dbReference>
<evidence type="ECO:0000259" key="4">
    <source>
        <dbReference type="PROSITE" id="PS50137"/>
    </source>
</evidence>
<name>A0A498SKM3_ACAVI</name>
<protein>
    <recommendedName>
        <fullName evidence="4">DRBM domain-containing protein</fullName>
    </recommendedName>
</protein>
<dbReference type="SUPFAM" id="SSF54768">
    <property type="entry name" value="dsRNA-binding domain-like"/>
    <property type="match status" value="2"/>
</dbReference>
<dbReference type="Pfam" id="PF00035">
    <property type="entry name" value="dsrm"/>
    <property type="match status" value="2"/>
</dbReference>
<dbReference type="OrthoDB" id="10056847at2759"/>
<organism evidence="5 6">
    <name type="scientific">Acanthocheilonema viteae</name>
    <name type="common">Filarial nematode worm</name>
    <name type="synonym">Dipetalonema viteae</name>
    <dbReference type="NCBI Taxonomy" id="6277"/>
    <lineage>
        <taxon>Eukaryota</taxon>
        <taxon>Metazoa</taxon>
        <taxon>Ecdysozoa</taxon>
        <taxon>Nematoda</taxon>
        <taxon>Chromadorea</taxon>
        <taxon>Rhabditida</taxon>
        <taxon>Spirurina</taxon>
        <taxon>Spiruromorpha</taxon>
        <taxon>Filarioidea</taxon>
        <taxon>Onchocercidae</taxon>
        <taxon>Acanthocheilonema</taxon>
    </lineage>
</organism>
<reference evidence="5 6" key="1">
    <citation type="submission" date="2018-08" db="EMBL/GenBank/DDBJ databases">
        <authorList>
            <person name="Laetsch R D."/>
            <person name="Stevens L."/>
            <person name="Kumar S."/>
            <person name="Blaxter L. M."/>
        </authorList>
    </citation>
    <scope>NUCLEOTIDE SEQUENCE [LARGE SCALE GENOMIC DNA]</scope>
</reference>
<feature type="domain" description="DRBM" evidence="4">
    <location>
        <begin position="118"/>
        <end position="153"/>
    </location>
</feature>
<feature type="compositionally biased region" description="Low complexity" evidence="3">
    <location>
        <begin position="280"/>
        <end position="295"/>
    </location>
</feature>
<dbReference type="GO" id="GO:0070578">
    <property type="term" value="C:RISC-loading complex"/>
    <property type="evidence" value="ECO:0007669"/>
    <property type="project" value="TreeGrafter"/>
</dbReference>
<evidence type="ECO:0000313" key="6">
    <source>
        <dbReference type="Proteomes" id="UP000276991"/>
    </source>
</evidence>
<dbReference type="InterPro" id="IPR051247">
    <property type="entry name" value="RLC_Component"/>
</dbReference>
<feature type="compositionally biased region" description="Polar residues" evidence="3">
    <location>
        <begin position="421"/>
        <end position="431"/>
    </location>
</feature>
<dbReference type="CDD" id="cd00048">
    <property type="entry name" value="DSRM_SF"/>
    <property type="match status" value="2"/>
</dbReference>
<dbReference type="Gene3D" id="3.30.160.20">
    <property type="match status" value="2"/>
</dbReference>
<dbReference type="GO" id="GO:0070920">
    <property type="term" value="P:regulation of regulatory ncRNA processing"/>
    <property type="evidence" value="ECO:0007669"/>
    <property type="project" value="TreeGrafter"/>
</dbReference>
<dbReference type="Proteomes" id="UP000276991">
    <property type="component" value="Unassembled WGS sequence"/>
</dbReference>
<dbReference type="SMART" id="SM00358">
    <property type="entry name" value="DSRM"/>
    <property type="match status" value="2"/>
</dbReference>
<accession>A0A498SKM3</accession>
<dbReference type="PROSITE" id="PS50137">
    <property type="entry name" value="DS_RBD"/>
    <property type="match status" value="2"/>
</dbReference>
<dbReference type="GO" id="GO:0030422">
    <property type="term" value="P:siRNA processing"/>
    <property type="evidence" value="ECO:0007669"/>
    <property type="project" value="TreeGrafter"/>
</dbReference>
<sequence length="440" mass="48611">MVEKLYEVFTHVDVLRSREPEYFICEKPIVVDFDSFTGNRNSKNTKEIEKIEKLEVIDRDRKQVMETHSSGGSSASSTGTSVSPVKTFVSVLEEGCKKYYDGTAPIFTPNLVETNNSFAVQCELYGIHTVGYGRTKKIAKQMAAKEMLKKMIEKESFSDFGLGKTKEEALACLESMTIDFQNRGNGDDSVAENWVGKVNERCQKLKLSNPIYEIDEEGPPNQRIFIATCKIGIVHVVAHGKTKKIAKTLAAQKMCAQLENWKELTDDVENATLAAASGQEAASNSESTTNESTNTPDAPAQTVLNPGLLHKVRSAFRDDFGTEGLTEKLTELVKSGDENISKIFPNKELKFIFLERDLDGNFQCMLSIDSPTDTKNAFYGFGATEQDAKDYASRNALIHLELFAGTSDLPLSSSDPSQTQEMTDSLISAKNSPKDGSYLS</sequence>
<keyword evidence="1 2" id="KW-0694">RNA-binding</keyword>
<dbReference type="PANTHER" id="PTHR46205">
    <property type="entry name" value="LOQUACIOUS, ISOFORM B"/>
    <property type="match status" value="1"/>
</dbReference>
<dbReference type="GO" id="GO:0035197">
    <property type="term" value="F:siRNA binding"/>
    <property type="evidence" value="ECO:0007669"/>
    <property type="project" value="TreeGrafter"/>
</dbReference>
<dbReference type="PANTHER" id="PTHR46205:SF3">
    <property type="entry name" value="LOQUACIOUS, ISOFORM B"/>
    <property type="match status" value="1"/>
</dbReference>
<dbReference type="STRING" id="6277.A0A498SKM3"/>
<dbReference type="GO" id="GO:0016442">
    <property type="term" value="C:RISC complex"/>
    <property type="evidence" value="ECO:0007669"/>
    <property type="project" value="TreeGrafter"/>
</dbReference>
<dbReference type="EMBL" id="UPTC01001299">
    <property type="protein sequence ID" value="VBB31598.1"/>
    <property type="molecule type" value="Genomic_DNA"/>
</dbReference>
<dbReference type="GO" id="GO:0005634">
    <property type="term" value="C:nucleus"/>
    <property type="evidence" value="ECO:0007669"/>
    <property type="project" value="TreeGrafter"/>
</dbReference>
<proteinExistence type="predicted"/>
<evidence type="ECO:0000256" key="2">
    <source>
        <dbReference type="PROSITE-ProRule" id="PRU00266"/>
    </source>
</evidence>
<dbReference type="InterPro" id="IPR014720">
    <property type="entry name" value="dsRBD_dom"/>
</dbReference>